<keyword evidence="4 7" id="KW-0722">Serine protease inhibitor</keyword>
<protein>
    <recommendedName>
        <fullName evidence="9">Pacifastin domain-containing protein</fullName>
    </recommendedName>
</protein>
<keyword evidence="2" id="KW-0964">Secreted</keyword>
<feature type="signal peptide" evidence="8">
    <location>
        <begin position="1"/>
        <end position="20"/>
    </location>
</feature>
<feature type="disulfide bond" evidence="7">
    <location>
        <begin position="122"/>
        <end position="137"/>
    </location>
</feature>
<keyword evidence="11" id="KW-1185">Reference proteome</keyword>
<evidence type="ECO:0000256" key="7">
    <source>
        <dbReference type="PROSITE-ProRule" id="PRU00776"/>
    </source>
</evidence>
<comment type="subcellular location">
    <subcellularLocation>
        <location evidence="1">Secreted</location>
    </subcellularLocation>
</comment>
<gene>
    <name evidence="10" type="ORF">TKK_017786</name>
</gene>
<keyword evidence="3 7" id="KW-0646">Protease inhibitor</keyword>
<evidence type="ECO:0000256" key="6">
    <source>
        <dbReference type="ARBA" id="ARBA00029459"/>
    </source>
</evidence>
<feature type="domain" description="Pacifastin" evidence="9">
    <location>
        <begin position="119"/>
        <end position="153"/>
    </location>
</feature>
<dbReference type="AlphaFoldDB" id="A0ABD2W1M7"/>
<feature type="disulfide bond" evidence="7">
    <location>
        <begin position="264"/>
        <end position="282"/>
    </location>
</feature>
<name>A0ABD2W1M7_9HYME</name>
<organism evidence="10 11">
    <name type="scientific">Trichogramma kaykai</name>
    <dbReference type="NCBI Taxonomy" id="54128"/>
    <lineage>
        <taxon>Eukaryota</taxon>
        <taxon>Metazoa</taxon>
        <taxon>Ecdysozoa</taxon>
        <taxon>Arthropoda</taxon>
        <taxon>Hexapoda</taxon>
        <taxon>Insecta</taxon>
        <taxon>Pterygota</taxon>
        <taxon>Neoptera</taxon>
        <taxon>Endopterygota</taxon>
        <taxon>Hymenoptera</taxon>
        <taxon>Apocrita</taxon>
        <taxon>Proctotrupomorpha</taxon>
        <taxon>Chalcidoidea</taxon>
        <taxon>Trichogrammatidae</taxon>
        <taxon>Trichogramma</taxon>
    </lineage>
</organism>
<evidence type="ECO:0000256" key="2">
    <source>
        <dbReference type="ARBA" id="ARBA00022525"/>
    </source>
</evidence>
<keyword evidence="5 7" id="KW-1015">Disulfide bond</keyword>
<feature type="chain" id="PRO_5044848325" description="Pacifastin domain-containing protein" evidence="8">
    <location>
        <begin position="21"/>
        <end position="289"/>
    </location>
</feature>
<sequence length="289" mass="31757">MANILVTLLNFALVLNIVLSSPAPDAVSKKCPFRGRFYYDNRFCTCNRETDEIQCKDRVNEYKDELQVTQLQSVHVTCEPASVFDLDCSHTCVCDAEGSSALCAYNYKKCTEDQAKELLNQCTPGSILNDDCNTCVCDESGKPVCTKLDCDLAYSGRSPNGEVICVPDTSYILHCNECGCSFDGQGSYCNKMGCSPFYSVYHESLTNVTTTCEPKKKYESGCQECYCGDSGKYALCIGIECDENSEPTNTIEKCLPGSIVTKDCNSCVCNDDGEAVCTQLPCDLKFNKV</sequence>
<evidence type="ECO:0000256" key="8">
    <source>
        <dbReference type="SAM" id="SignalP"/>
    </source>
</evidence>
<feature type="disulfide bond" evidence="7">
    <location>
        <begin position="267"/>
        <end position="277"/>
    </location>
</feature>
<dbReference type="Pfam" id="PF05375">
    <property type="entry name" value="Pacifastin_I"/>
    <property type="match status" value="2"/>
</dbReference>
<comment type="similarity">
    <text evidence="6 7">Belongs to the protease inhibitor I19 family.</text>
</comment>
<comment type="caution">
    <text evidence="7">Lacks conserved residue(s) required for the propagation of feature annotation.</text>
</comment>
<dbReference type="SUPFAM" id="SSF57283">
    <property type="entry name" value="PMP inhibitors"/>
    <property type="match status" value="4"/>
</dbReference>
<proteinExistence type="inferred from homology"/>
<evidence type="ECO:0000256" key="1">
    <source>
        <dbReference type="ARBA" id="ARBA00004613"/>
    </source>
</evidence>
<evidence type="ECO:0000313" key="11">
    <source>
        <dbReference type="Proteomes" id="UP001627154"/>
    </source>
</evidence>
<keyword evidence="8" id="KW-0732">Signal</keyword>
<dbReference type="PROSITE" id="PS51446">
    <property type="entry name" value="PACIFASTIN"/>
    <property type="match status" value="2"/>
</dbReference>
<evidence type="ECO:0000256" key="5">
    <source>
        <dbReference type="ARBA" id="ARBA00023157"/>
    </source>
</evidence>
<evidence type="ECO:0000313" key="10">
    <source>
        <dbReference type="EMBL" id="KAL3386863.1"/>
    </source>
</evidence>
<reference evidence="10 11" key="1">
    <citation type="journal article" date="2024" name="bioRxiv">
        <title>A reference genome for Trichogramma kaykai: A tiny desert-dwelling parasitoid wasp with competing sex-ratio distorters.</title>
        <authorList>
            <person name="Culotta J."/>
            <person name="Lindsey A.R."/>
        </authorList>
    </citation>
    <scope>NUCLEOTIDE SEQUENCE [LARGE SCALE GENOMIC DNA]</scope>
    <source>
        <strain evidence="10 11">KSX58</strain>
    </source>
</reference>
<dbReference type="EMBL" id="JBJJXI010000143">
    <property type="protein sequence ID" value="KAL3386863.1"/>
    <property type="molecule type" value="Genomic_DNA"/>
</dbReference>
<accession>A0ABD2W1M7</accession>
<evidence type="ECO:0000259" key="9">
    <source>
        <dbReference type="PROSITE" id="PS51446"/>
    </source>
</evidence>
<dbReference type="Proteomes" id="UP001627154">
    <property type="component" value="Unassembled WGS sequence"/>
</dbReference>
<dbReference type="GO" id="GO:0005576">
    <property type="term" value="C:extracellular region"/>
    <property type="evidence" value="ECO:0007669"/>
    <property type="project" value="UniProtKB-SubCell"/>
</dbReference>
<comment type="caution">
    <text evidence="10">The sequence shown here is derived from an EMBL/GenBank/DDBJ whole genome shotgun (WGS) entry which is preliminary data.</text>
</comment>
<dbReference type="InterPro" id="IPR036201">
    <property type="entry name" value="Pacifastin_dom_sf"/>
</dbReference>
<feature type="disulfide bond" evidence="7">
    <location>
        <begin position="254"/>
        <end position="269"/>
    </location>
</feature>
<feature type="domain" description="Pacifastin" evidence="9">
    <location>
        <begin position="251"/>
        <end position="285"/>
    </location>
</feature>
<dbReference type="InterPro" id="IPR008037">
    <property type="entry name" value="Pacifastin_dom"/>
</dbReference>
<feature type="disulfide bond" evidence="7">
    <location>
        <begin position="135"/>
        <end position="145"/>
    </location>
</feature>
<evidence type="ECO:0000256" key="4">
    <source>
        <dbReference type="ARBA" id="ARBA00022900"/>
    </source>
</evidence>
<dbReference type="GO" id="GO:0004867">
    <property type="term" value="F:serine-type endopeptidase inhibitor activity"/>
    <property type="evidence" value="ECO:0007669"/>
    <property type="project" value="UniProtKB-UniRule"/>
</dbReference>
<feature type="disulfide bond" evidence="7">
    <location>
        <begin position="132"/>
        <end position="150"/>
    </location>
</feature>
<evidence type="ECO:0000256" key="3">
    <source>
        <dbReference type="ARBA" id="ARBA00022690"/>
    </source>
</evidence>